<dbReference type="AlphaFoldDB" id="A0AAJ1SF34"/>
<reference evidence="4" key="1">
    <citation type="submission" date="2023-06" db="EMBL/GenBank/DDBJ databases">
        <title>Identification of two novel mycobacterium reveal diversities and complexities of Mycobacterium gordonae clade.</title>
        <authorList>
            <person name="Matsumoto Y."/>
            <person name="Nakamura S."/>
            <person name="Motooka D."/>
            <person name="Fukushima K."/>
        </authorList>
    </citation>
    <scope>NUCLEOTIDE SEQUENCE</scope>
    <source>
        <strain evidence="4">TY812</strain>
    </source>
</reference>
<proteinExistence type="predicted"/>
<dbReference type="Gene3D" id="3.90.1530.30">
    <property type="match status" value="1"/>
</dbReference>
<accession>A0AAJ1SF34</accession>
<evidence type="ECO:0000256" key="2">
    <source>
        <dbReference type="SAM" id="MobiDB-lite"/>
    </source>
</evidence>
<dbReference type="Proteomes" id="UP001229081">
    <property type="component" value="Unassembled WGS sequence"/>
</dbReference>
<comment type="caution">
    <text evidence="4">The sequence shown here is derived from an EMBL/GenBank/DDBJ whole genome shotgun (WGS) entry which is preliminary data.</text>
</comment>
<name>A0AAJ1SF34_9MYCO</name>
<dbReference type="InterPro" id="IPR036086">
    <property type="entry name" value="ParB/Sulfiredoxin_sf"/>
</dbReference>
<dbReference type="GO" id="GO:0005694">
    <property type="term" value="C:chromosome"/>
    <property type="evidence" value="ECO:0007669"/>
    <property type="project" value="TreeGrafter"/>
</dbReference>
<dbReference type="GO" id="GO:0007059">
    <property type="term" value="P:chromosome segregation"/>
    <property type="evidence" value="ECO:0007669"/>
    <property type="project" value="UniProtKB-KW"/>
</dbReference>
<evidence type="ECO:0000256" key="1">
    <source>
        <dbReference type="ARBA" id="ARBA00022829"/>
    </source>
</evidence>
<dbReference type="EMBL" id="JAUFSA010000004">
    <property type="protein sequence ID" value="MDP7739227.1"/>
    <property type="molecule type" value="Genomic_DNA"/>
</dbReference>
<dbReference type="Pfam" id="PF02195">
    <property type="entry name" value="ParB_N"/>
    <property type="match status" value="1"/>
</dbReference>
<evidence type="ECO:0000259" key="3">
    <source>
        <dbReference type="SMART" id="SM00470"/>
    </source>
</evidence>
<dbReference type="SUPFAM" id="SSF110849">
    <property type="entry name" value="ParB/Sulfiredoxin"/>
    <property type="match status" value="1"/>
</dbReference>
<feature type="compositionally biased region" description="Basic and acidic residues" evidence="2">
    <location>
        <begin position="354"/>
        <end position="373"/>
    </location>
</feature>
<organism evidence="4 5">
    <name type="scientific">Mycobacterium paragordonae</name>
    <dbReference type="NCBI Taxonomy" id="1389713"/>
    <lineage>
        <taxon>Bacteria</taxon>
        <taxon>Bacillati</taxon>
        <taxon>Actinomycetota</taxon>
        <taxon>Actinomycetes</taxon>
        <taxon>Mycobacteriales</taxon>
        <taxon>Mycobacteriaceae</taxon>
        <taxon>Mycobacterium</taxon>
    </lineage>
</organism>
<dbReference type="InterPro" id="IPR050336">
    <property type="entry name" value="Chromosome_partition/occlusion"/>
</dbReference>
<sequence length="539" mass="57527">MTDTSTRTSRRPVKAAGKRKTANRFARLAGGDTEPGQSHSPAGDTADENGLIAGMTAVAADEAHRVVDLPVAEIAAHPFNDSSRSTPQPGEPKWEELLNAVRVSGVRLPVLAVPRDAFLAARPSAEQQISADARYVLVYGHRRRAAALAAGRATVPAVVDDSIMADDGDLDAMAAENLGREDLSDLAEADLFARYADINLSQRAIAERLGVDQATVSRRLALLLLAPEVRDSVATGSLPSAEAAALAGKLPYGPHRRWQKGRDRDQNSAPRRAEQVAAQQLILRHHWSASRAAERIIAERDARAEAAALGITLTDDPRSELGEHYTDHRIGRDELSPGTQVVGAVNPNTGHLDLYARPRPDPAPEAAYTEHDAPSPVPPNRPDTDDDVGPASAGTQGSDAHLDPGADAVAAEIAQQQRAAASSQTLRRQACATLIGQQPSNAELLKLLVRQYLSGVAARSQTSAVKALLRDWNATVAGTGEKARCTRAWHHAIAAAELHTASLKEGFDDDAVAHLDVLVERVGYRPTDWESQQISMARG</sequence>
<gene>
    <name evidence="4" type="ORF">QXL92_31325</name>
</gene>
<feature type="compositionally biased region" description="Basic and acidic residues" evidence="2">
    <location>
        <begin position="260"/>
        <end position="271"/>
    </location>
</feature>
<dbReference type="Pfam" id="PF17762">
    <property type="entry name" value="HTH_ParB"/>
    <property type="match status" value="1"/>
</dbReference>
<feature type="region of interest" description="Disordered" evidence="2">
    <location>
        <begin position="329"/>
        <end position="403"/>
    </location>
</feature>
<evidence type="ECO:0000313" key="5">
    <source>
        <dbReference type="Proteomes" id="UP001229081"/>
    </source>
</evidence>
<feature type="region of interest" description="Disordered" evidence="2">
    <location>
        <begin position="252"/>
        <end position="271"/>
    </location>
</feature>
<feature type="domain" description="ParB-like N-terminal" evidence="3">
    <location>
        <begin position="67"/>
        <end position="178"/>
    </location>
</feature>
<dbReference type="SMART" id="SM00470">
    <property type="entry name" value="ParB"/>
    <property type="match status" value="1"/>
</dbReference>
<dbReference type="SUPFAM" id="SSF109709">
    <property type="entry name" value="KorB DNA-binding domain-like"/>
    <property type="match status" value="1"/>
</dbReference>
<dbReference type="PANTHER" id="PTHR33375">
    <property type="entry name" value="CHROMOSOME-PARTITIONING PROTEIN PARB-RELATED"/>
    <property type="match status" value="1"/>
</dbReference>
<dbReference type="PANTHER" id="PTHR33375:SF1">
    <property type="entry name" value="CHROMOSOME-PARTITIONING PROTEIN PARB-RELATED"/>
    <property type="match status" value="1"/>
</dbReference>
<dbReference type="InterPro" id="IPR041468">
    <property type="entry name" value="HTH_ParB/Spo0J"/>
</dbReference>
<dbReference type="RefSeq" id="WP_133437119.1">
    <property type="nucleotide sequence ID" value="NZ_JAUFSA010000004.1"/>
</dbReference>
<keyword evidence="1" id="KW-0159">Chromosome partition</keyword>
<feature type="region of interest" description="Disordered" evidence="2">
    <location>
        <begin position="1"/>
        <end position="49"/>
    </location>
</feature>
<protein>
    <submittedName>
        <fullName evidence="4">Chromosome partitioning protein ParB</fullName>
    </submittedName>
</protein>
<feature type="compositionally biased region" description="Basic residues" evidence="2">
    <location>
        <begin position="8"/>
        <end position="22"/>
    </location>
</feature>
<dbReference type="Gene3D" id="1.10.10.2830">
    <property type="match status" value="1"/>
</dbReference>
<evidence type="ECO:0000313" key="4">
    <source>
        <dbReference type="EMBL" id="MDP7739227.1"/>
    </source>
</evidence>
<dbReference type="InterPro" id="IPR003115">
    <property type="entry name" value="ParB_N"/>
</dbReference>